<organism evidence="1 2">
    <name type="scientific">Callosobruchus maculatus</name>
    <name type="common">Southern cowpea weevil</name>
    <name type="synonym">Pulse bruchid</name>
    <dbReference type="NCBI Taxonomy" id="64391"/>
    <lineage>
        <taxon>Eukaryota</taxon>
        <taxon>Metazoa</taxon>
        <taxon>Ecdysozoa</taxon>
        <taxon>Arthropoda</taxon>
        <taxon>Hexapoda</taxon>
        <taxon>Insecta</taxon>
        <taxon>Pterygota</taxon>
        <taxon>Neoptera</taxon>
        <taxon>Endopterygota</taxon>
        <taxon>Coleoptera</taxon>
        <taxon>Polyphaga</taxon>
        <taxon>Cucujiformia</taxon>
        <taxon>Chrysomeloidea</taxon>
        <taxon>Chrysomelidae</taxon>
        <taxon>Bruchinae</taxon>
        <taxon>Bruchini</taxon>
        <taxon>Callosobruchus</taxon>
    </lineage>
</organism>
<keyword evidence="2" id="KW-1185">Reference proteome</keyword>
<dbReference type="EMBL" id="CAACVG010000199">
    <property type="protein sequence ID" value="VEN33705.1"/>
    <property type="molecule type" value="Genomic_DNA"/>
</dbReference>
<protein>
    <submittedName>
        <fullName evidence="1">Uncharacterized protein</fullName>
    </submittedName>
</protein>
<reference evidence="1 2" key="1">
    <citation type="submission" date="2019-01" db="EMBL/GenBank/DDBJ databases">
        <authorList>
            <person name="Sayadi A."/>
        </authorList>
    </citation>
    <scope>NUCLEOTIDE SEQUENCE [LARGE SCALE GENOMIC DNA]</scope>
</reference>
<proteinExistence type="predicted"/>
<evidence type="ECO:0000313" key="2">
    <source>
        <dbReference type="Proteomes" id="UP000410492"/>
    </source>
</evidence>
<dbReference type="Proteomes" id="UP000410492">
    <property type="component" value="Unassembled WGS sequence"/>
</dbReference>
<evidence type="ECO:0000313" key="1">
    <source>
        <dbReference type="EMBL" id="VEN33705.1"/>
    </source>
</evidence>
<name>A0A653BFC8_CALMS</name>
<sequence>TASLRLLYVILALHHKH</sequence>
<gene>
    <name evidence="1" type="ORF">CALMAC_LOCUS166</name>
</gene>
<dbReference type="AlphaFoldDB" id="A0A653BFC8"/>
<accession>A0A653BFC8</accession>
<feature type="non-terminal residue" evidence="1">
    <location>
        <position position="1"/>
    </location>
</feature>